<dbReference type="SUPFAM" id="SSF74650">
    <property type="entry name" value="Galactose mutarotase-like"/>
    <property type="match status" value="2"/>
</dbReference>
<dbReference type="Pfam" id="PF10633">
    <property type="entry name" value="NPCBM_assoc"/>
    <property type="match status" value="1"/>
</dbReference>
<organism evidence="7 8">
    <name type="scientific">Streptomyces spinoverrucosus</name>
    <dbReference type="NCBI Taxonomy" id="284043"/>
    <lineage>
        <taxon>Bacteria</taxon>
        <taxon>Bacillati</taxon>
        <taxon>Actinomycetota</taxon>
        <taxon>Actinomycetes</taxon>
        <taxon>Kitasatosporales</taxon>
        <taxon>Streptomycetaceae</taxon>
        <taxon>Streptomyces</taxon>
    </lineage>
</organism>
<dbReference type="InterPro" id="IPR011330">
    <property type="entry name" value="Glyco_hydro/deAcase_b/a-brl"/>
</dbReference>
<dbReference type="Pfam" id="PF01074">
    <property type="entry name" value="Glyco_hydro_38N"/>
    <property type="match status" value="1"/>
</dbReference>
<evidence type="ECO:0000256" key="3">
    <source>
        <dbReference type="ARBA" id="ARBA00022801"/>
    </source>
</evidence>
<dbReference type="RefSeq" id="WP_141309467.1">
    <property type="nucleotide sequence ID" value="NZ_BJND01000017.1"/>
</dbReference>
<dbReference type="GO" id="GO:0046872">
    <property type="term" value="F:metal ion binding"/>
    <property type="evidence" value="ECO:0007669"/>
    <property type="project" value="UniProtKB-KW"/>
</dbReference>
<keyword evidence="8" id="KW-1185">Reference proteome</keyword>
<name>A0A4Y3VC16_9ACTN</name>
<dbReference type="GO" id="GO:0030246">
    <property type="term" value="F:carbohydrate binding"/>
    <property type="evidence" value="ECO:0007669"/>
    <property type="project" value="InterPro"/>
</dbReference>
<dbReference type="InterPro" id="IPR028995">
    <property type="entry name" value="Glyco_hydro_57/38_cen_sf"/>
</dbReference>
<dbReference type="InterPro" id="IPR000602">
    <property type="entry name" value="Glyco_hydro_38_N"/>
</dbReference>
<dbReference type="Gene3D" id="2.70.98.30">
    <property type="entry name" value="Golgi alpha-mannosidase II, domain 4"/>
    <property type="match status" value="2"/>
</dbReference>
<dbReference type="InterPro" id="IPR037094">
    <property type="entry name" value="Glyco_hydro_38_cen_sf"/>
</dbReference>
<evidence type="ECO:0000256" key="5">
    <source>
        <dbReference type="SAM" id="MobiDB-lite"/>
    </source>
</evidence>
<comment type="caution">
    <text evidence="7">The sequence shown here is derived from an EMBL/GenBank/DDBJ whole genome shotgun (WGS) entry which is preliminary data.</text>
</comment>
<dbReference type="InterPro" id="IPR015341">
    <property type="entry name" value="Glyco_hydro_38_cen"/>
</dbReference>
<dbReference type="PANTHER" id="PTHR46017">
    <property type="entry name" value="ALPHA-MANNOSIDASE 2C1"/>
    <property type="match status" value="1"/>
</dbReference>
<dbReference type="GO" id="GO:0006013">
    <property type="term" value="P:mannose metabolic process"/>
    <property type="evidence" value="ECO:0007669"/>
    <property type="project" value="InterPro"/>
</dbReference>
<evidence type="ECO:0000313" key="7">
    <source>
        <dbReference type="EMBL" id="GEC04702.1"/>
    </source>
</evidence>
<evidence type="ECO:0000313" key="8">
    <source>
        <dbReference type="Proteomes" id="UP000317881"/>
    </source>
</evidence>
<feature type="region of interest" description="Disordered" evidence="5">
    <location>
        <begin position="1231"/>
        <end position="1263"/>
    </location>
</feature>
<comment type="similarity">
    <text evidence="1">Belongs to the glycosyl hydrolase 38 family.</text>
</comment>
<dbReference type="GO" id="GO:0004559">
    <property type="term" value="F:alpha-mannosidase activity"/>
    <property type="evidence" value="ECO:0007669"/>
    <property type="project" value="InterPro"/>
</dbReference>
<proteinExistence type="inferred from homology"/>
<dbReference type="SUPFAM" id="SSF88713">
    <property type="entry name" value="Glycoside hydrolase/deacetylase"/>
    <property type="match status" value="1"/>
</dbReference>
<dbReference type="SUPFAM" id="SSF88688">
    <property type="entry name" value="Families 57/38 glycoside transferase middle domain"/>
    <property type="match status" value="1"/>
</dbReference>
<dbReference type="InterPro" id="IPR011682">
    <property type="entry name" value="Glyco_hydro_38_C"/>
</dbReference>
<keyword evidence="3" id="KW-0378">Hydrolase</keyword>
<dbReference type="OrthoDB" id="1049785at2"/>
<dbReference type="Gene3D" id="3.20.110.10">
    <property type="entry name" value="Glycoside hydrolase 38, N terminal domain"/>
    <property type="match status" value="1"/>
</dbReference>
<dbReference type="Gene3D" id="1.20.1270.50">
    <property type="entry name" value="Glycoside hydrolase family 38, central domain"/>
    <property type="match status" value="1"/>
</dbReference>
<dbReference type="EMBL" id="BJND01000017">
    <property type="protein sequence ID" value="GEC04702.1"/>
    <property type="molecule type" value="Genomic_DNA"/>
</dbReference>
<keyword evidence="4" id="KW-0326">Glycosidase</keyword>
<dbReference type="InterPro" id="IPR018905">
    <property type="entry name" value="A-galactase_NEW3"/>
</dbReference>
<dbReference type="Proteomes" id="UP000317881">
    <property type="component" value="Unassembled WGS sequence"/>
</dbReference>
<evidence type="ECO:0000256" key="1">
    <source>
        <dbReference type="ARBA" id="ARBA00009792"/>
    </source>
</evidence>
<dbReference type="GO" id="GO:0009313">
    <property type="term" value="P:oligosaccharide catabolic process"/>
    <property type="evidence" value="ECO:0007669"/>
    <property type="project" value="TreeGrafter"/>
</dbReference>
<dbReference type="InterPro" id="IPR011013">
    <property type="entry name" value="Gal_mutarotase_sf_dom"/>
</dbReference>
<accession>A0A4Y3VC16</accession>
<protein>
    <submittedName>
        <fullName evidence="7">Alpha-mannosidase</fullName>
    </submittedName>
</protein>
<sequence>MRIRDVRSTDLFVGTQQSPRQVVRVTLQGGTGRVRVRVEGPTVSTPEPALIAAPGPGREAVAEVGVVFSDPAPAGSLHRVTAIAETAEDSEAARLTAVGSSASWPTAVDSGAARTTTEDAGAHRCTAEATVTAEDTGWTMWMVSHFHYDPVWWNTQAGFTEVRHELPDLPWVDRLRPPHVRSAFDLVRAHLDSARHDDDYRFVLAEIDYLKPHWDAFPRDRADLRRFLRDDRIELVGGSYNEPNTNLTHPESTIRNTVYGIGYQRDVLGGDPRSGWLLDVFGHDPAHPGIMADAGLDSSAWARGPFHNSGPIGHTGDIARMQFPSEFEWIAPSGRGVLTHYMGAHYTAGWAIHRTDSLEAAMVAAYDQYAQLKKVAATRNVMLPVGHDHNVPSRWCTEIHREWAKRYVWPRFTMGLPRDFFAAVRREAESPSRSRTTSVITPQTRDMNPVFTGKDVSYIDTKQAQRAAETAVLDGERLAALASLFGERFPSEALDKAWRLLAYGAHHDAVTGTESDQVYLDLADNWREAYELGDRVRTDALGQLAARTDTRGSAHTPGRPLLVANTLSWERDGLVTVDGAAGAEVRDEAGRPLPSVTEGSALSFLARGVPSLGHRVYQLVEPGASTEPEASTEPGQDTESGPGTAPRPDTEPQPATTGWALVPDATTIENEIFRIEADPDRGGALSRISDLRTGRELLRPGGLGGELTLQDEYTTHPVWGEGPWHLLPKGPGTGTGARPATSARVERSAVGARITTEVRLDTLRFTQTATLLHGSSRIDFRTRVDGSIGEDRLLRVRFDLDLPGTLPVSEVGFAAIGRPFGFPETDTAEHLWTLDNPAHTWAGLSTTARIALHPADSADSATGDGSGRSTLSHAIGVAEVIAPEDHDVRPLLAALVAQGVTATCTRPDGPRHGSLDADSNLPDIRVAPGTDNAFAERVLAATGADEAAYRAALATHGRVFVPAARTRREAWVPGADLRGPRDLPVLIVSDTDALTADLSDAVIDVHVPDGLPTTAEPADDYSAALVNHGTPGSVATTDGTLYLSLMRSCTDWPSGVWLDGPRRTAPDGSSFALQHWTHDFHYSLVAGPGGWRQAGFVRAGREANHPLLALPTTPSDGELPPRASLLTVEPANVVLSALKPRGNPMASGLPGDTDPATDGLVMRLYESEGRPVTARVRLHGGHGGHGGFTAGEATDLLEQRTVRPLTADEDGSLSIGLAAADVATIAARPDLSGRSGLSASDPAPSRSDRPTSEPDGGGPAREPVQPVFTRYWLHNTGPAPLGHLPVSLRLERTERLGEGAEAGKAGEPAGCSTKSEASSAGVTETIRITVATSVLPARGTISLCVPAGLTVAAHAPLRYDLAPGEFAEFDITVRPEKGAAPGTYFVAARILDGIGQILEDALPVAVGGGPEVAPFGIDLSHPAPDRLVLRLTGHALSEVRGEARIISPYGTWGAPGDAVAITPRIQGFTVSPRAVTELHYAVTHRPGDTSDSGESGGDWWALAKVSAFGTVQYSATVPVTASP</sequence>
<feature type="domain" description="Glycoside hydrolase family 38 central" evidence="6">
    <location>
        <begin position="456"/>
        <end position="526"/>
    </location>
</feature>
<dbReference type="Pfam" id="PF07748">
    <property type="entry name" value="Glyco_hydro_38C"/>
    <property type="match status" value="1"/>
</dbReference>
<evidence type="ECO:0000259" key="6">
    <source>
        <dbReference type="SMART" id="SM00872"/>
    </source>
</evidence>
<dbReference type="CDD" id="cd10786">
    <property type="entry name" value="GH38N_AMII_like"/>
    <property type="match status" value="1"/>
</dbReference>
<feature type="region of interest" description="Disordered" evidence="5">
    <location>
        <begin position="623"/>
        <end position="658"/>
    </location>
</feature>
<evidence type="ECO:0000256" key="2">
    <source>
        <dbReference type="ARBA" id="ARBA00022723"/>
    </source>
</evidence>
<evidence type="ECO:0000256" key="4">
    <source>
        <dbReference type="ARBA" id="ARBA00023295"/>
    </source>
</evidence>
<feature type="region of interest" description="Disordered" evidence="5">
    <location>
        <begin position="1297"/>
        <end position="1318"/>
    </location>
</feature>
<dbReference type="PANTHER" id="PTHR46017:SF1">
    <property type="entry name" value="ALPHA-MANNOSIDASE 2C1"/>
    <property type="match status" value="1"/>
</dbReference>
<reference evidence="7 8" key="1">
    <citation type="submission" date="2019-06" db="EMBL/GenBank/DDBJ databases">
        <title>Whole genome shotgun sequence of Streptomyces spinoverrucosus NBRC 14228.</title>
        <authorList>
            <person name="Hosoyama A."/>
            <person name="Uohara A."/>
            <person name="Ohji S."/>
            <person name="Ichikawa N."/>
        </authorList>
    </citation>
    <scope>NUCLEOTIDE SEQUENCE [LARGE SCALE GENOMIC DNA]</scope>
    <source>
        <strain evidence="7 8">NBRC 14228</strain>
    </source>
</reference>
<keyword evidence="2" id="KW-0479">Metal-binding</keyword>
<gene>
    <name evidence="7" type="ORF">SSP24_23570</name>
</gene>
<dbReference type="Pfam" id="PF09261">
    <property type="entry name" value="Alpha-mann_mid"/>
    <property type="match status" value="1"/>
</dbReference>
<dbReference type="InterPro" id="IPR027291">
    <property type="entry name" value="Glyco_hydro_38_N_sf"/>
</dbReference>
<dbReference type="SMART" id="SM00872">
    <property type="entry name" value="Alpha-mann_mid"/>
    <property type="match status" value="1"/>
</dbReference>